<dbReference type="RefSeq" id="WP_183771850.1">
    <property type="nucleotide sequence ID" value="NZ_JACIDK010000002.1"/>
</dbReference>
<protein>
    <submittedName>
        <fullName evidence="2">Enoyl-CoA hydratase</fullName>
        <ecNumber evidence="2">4.2.1.17</ecNumber>
    </submittedName>
</protein>
<keyword evidence="2" id="KW-0456">Lyase</keyword>
<sequence>MQTVSVEVRGRTAIVTIERPERRNAVDGATAQALYKAFKSFDADEALDVAVLQGRGGAFCAGADLKGVSEGRGNPVHVDGDLGPMGCTRLALSKPVIAAIEGHAVAGGLEVAAWCDLRVAAEDAVFGVFCRRFGVPLIDLGTVRLPRLIGHSRAMDLILTGRPVGAREAFEIGLANRLASSGGALDAALELAARIGGFPQTCLRNDRASAIAQWSMDWEAAARFEVELGRATLASGEARDGAARFTSGQGRHGTF</sequence>
<accession>A0A840A169</accession>
<comment type="caution">
    <text evidence="2">The sequence shown here is derived from an EMBL/GenBank/DDBJ whole genome shotgun (WGS) entry which is preliminary data.</text>
</comment>
<name>A0A840A169_9CAUL</name>
<organism evidence="2 3">
    <name type="scientific">Phenylobacterium haematophilum</name>
    <dbReference type="NCBI Taxonomy" id="98513"/>
    <lineage>
        <taxon>Bacteria</taxon>
        <taxon>Pseudomonadati</taxon>
        <taxon>Pseudomonadota</taxon>
        <taxon>Alphaproteobacteria</taxon>
        <taxon>Caulobacterales</taxon>
        <taxon>Caulobacteraceae</taxon>
        <taxon>Phenylobacterium</taxon>
    </lineage>
</organism>
<dbReference type="EMBL" id="JACIDK010000002">
    <property type="protein sequence ID" value="MBB3891192.1"/>
    <property type="molecule type" value="Genomic_DNA"/>
</dbReference>
<dbReference type="CDD" id="cd06558">
    <property type="entry name" value="crotonase-like"/>
    <property type="match status" value="1"/>
</dbReference>
<reference evidence="2 3" key="1">
    <citation type="submission" date="2020-08" db="EMBL/GenBank/DDBJ databases">
        <title>Genomic Encyclopedia of Type Strains, Phase IV (KMG-IV): sequencing the most valuable type-strain genomes for metagenomic binning, comparative biology and taxonomic classification.</title>
        <authorList>
            <person name="Goeker M."/>
        </authorList>
    </citation>
    <scope>NUCLEOTIDE SEQUENCE [LARGE SCALE GENOMIC DNA]</scope>
    <source>
        <strain evidence="2 3">DSM 21793</strain>
    </source>
</reference>
<dbReference type="SUPFAM" id="SSF52096">
    <property type="entry name" value="ClpP/crotonase"/>
    <property type="match status" value="1"/>
</dbReference>
<dbReference type="InterPro" id="IPR001753">
    <property type="entry name" value="Enoyl-CoA_hydra/iso"/>
</dbReference>
<comment type="similarity">
    <text evidence="1">Belongs to the enoyl-CoA hydratase/isomerase family.</text>
</comment>
<dbReference type="NCBIfam" id="NF006108">
    <property type="entry name" value="PRK08259.1"/>
    <property type="match status" value="1"/>
</dbReference>
<keyword evidence="3" id="KW-1185">Reference proteome</keyword>
<gene>
    <name evidence="2" type="ORF">GGQ61_001909</name>
</gene>
<dbReference type="GO" id="GO:0004300">
    <property type="term" value="F:enoyl-CoA hydratase activity"/>
    <property type="evidence" value="ECO:0007669"/>
    <property type="project" value="UniProtKB-EC"/>
</dbReference>
<dbReference type="EC" id="4.2.1.17" evidence="2"/>
<evidence type="ECO:0000313" key="3">
    <source>
        <dbReference type="Proteomes" id="UP000530564"/>
    </source>
</evidence>
<proteinExistence type="inferred from homology"/>
<evidence type="ECO:0000313" key="2">
    <source>
        <dbReference type="EMBL" id="MBB3891192.1"/>
    </source>
</evidence>
<dbReference type="InterPro" id="IPR029045">
    <property type="entry name" value="ClpP/crotonase-like_dom_sf"/>
</dbReference>
<dbReference type="PANTHER" id="PTHR43802">
    <property type="entry name" value="ENOYL-COA HYDRATASE"/>
    <property type="match status" value="1"/>
</dbReference>
<dbReference type="Gene3D" id="1.10.287.2460">
    <property type="match status" value="1"/>
</dbReference>
<evidence type="ECO:0000256" key="1">
    <source>
        <dbReference type="ARBA" id="ARBA00005254"/>
    </source>
</evidence>
<dbReference type="Pfam" id="PF00378">
    <property type="entry name" value="ECH_1"/>
    <property type="match status" value="1"/>
</dbReference>
<dbReference type="AlphaFoldDB" id="A0A840A169"/>
<dbReference type="PANTHER" id="PTHR43802:SF1">
    <property type="entry name" value="IP11341P-RELATED"/>
    <property type="match status" value="1"/>
</dbReference>
<dbReference type="Proteomes" id="UP000530564">
    <property type="component" value="Unassembled WGS sequence"/>
</dbReference>
<dbReference type="Gene3D" id="3.90.226.10">
    <property type="entry name" value="2-enoyl-CoA Hydratase, Chain A, domain 1"/>
    <property type="match status" value="1"/>
</dbReference>